<dbReference type="InterPro" id="IPR018486">
    <property type="entry name" value="Hemopexin_CS"/>
</dbReference>
<keyword evidence="18 29" id="KW-0106">Calcium</keyword>
<dbReference type="Proteomes" id="UP000710432">
    <property type="component" value="Unassembled WGS sequence"/>
</dbReference>
<keyword evidence="8" id="KW-0963">Cytoplasm</keyword>
<dbReference type="GO" id="GO:0005615">
    <property type="term" value="C:extracellular space"/>
    <property type="evidence" value="ECO:0007669"/>
    <property type="project" value="TreeGrafter"/>
</dbReference>
<dbReference type="GO" id="GO:0042470">
    <property type="term" value="C:melanosome"/>
    <property type="evidence" value="ECO:0007669"/>
    <property type="project" value="UniProtKB-SubCell"/>
</dbReference>
<keyword evidence="15" id="KW-0677">Repeat</keyword>
<feature type="repeat" description="Hemopexin" evidence="32">
    <location>
        <begin position="647"/>
        <end position="692"/>
    </location>
</feature>
<reference evidence="37" key="1">
    <citation type="submission" date="2020-03" db="EMBL/GenBank/DDBJ databases">
        <title>Studies in the Genomics of Life Span.</title>
        <authorList>
            <person name="Glass D."/>
        </authorList>
    </citation>
    <scope>NUCLEOTIDE SEQUENCE</scope>
    <source>
        <strain evidence="37">LTLLF</strain>
        <tissue evidence="37">Muscle</tissue>
    </source>
</reference>
<dbReference type="AlphaFoldDB" id="A0A8J6GF83"/>
<comment type="similarity">
    <text evidence="5">Belongs to the peptidase M10A family.</text>
</comment>
<proteinExistence type="inferred from homology"/>
<evidence type="ECO:0000256" key="22">
    <source>
        <dbReference type="ARBA" id="ARBA00023145"/>
    </source>
</evidence>
<dbReference type="GO" id="GO:0030574">
    <property type="term" value="P:collagen catabolic process"/>
    <property type="evidence" value="ECO:0007669"/>
    <property type="project" value="TreeGrafter"/>
</dbReference>
<evidence type="ECO:0000256" key="3">
    <source>
        <dbReference type="ARBA" id="ARBA00004479"/>
    </source>
</evidence>
<feature type="active site" evidence="28">
    <location>
        <position position="297"/>
    </location>
</feature>
<evidence type="ECO:0000256" key="21">
    <source>
        <dbReference type="ARBA" id="ARBA00023136"/>
    </source>
</evidence>
<keyword evidence="9" id="KW-0597">Phosphoprotein</keyword>
<evidence type="ECO:0000313" key="38">
    <source>
        <dbReference type="Proteomes" id="UP000710432"/>
    </source>
</evidence>
<evidence type="ECO:0000256" key="9">
    <source>
        <dbReference type="ARBA" id="ARBA00022553"/>
    </source>
</evidence>
<dbReference type="PROSITE" id="PS00024">
    <property type="entry name" value="HEMOPEXIN"/>
    <property type="match status" value="1"/>
</dbReference>
<evidence type="ECO:0000256" key="23">
    <source>
        <dbReference type="ARBA" id="ARBA00023157"/>
    </source>
</evidence>
<dbReference type="InterPro" id="IPR033739">
    <property type="entry name" value="M10A_MMP"/>
</dbReference>
<dbReference type="GO" id="GO:0031638">
    <property type="term" value="P:zymogen activation"/>
    <property type="evidence" value="ECO:0007669"/>
    <property type="project" value="TreeGrafter"/>
</dbReference>
<dbReference type="CDD" id="cd04278">
    <property type="entry name" value="ZnMc_MMP"/>
    <property type="match status" value="2"/>
</dbReference>
<evidence type="ECO:0000256" key="14">
    <source>
        <dbReference type="ARBA" id="ARBA00022729"/>
    </source>
</evidence>
<evidence type="ECO:0000256" key="26">
    <source>
        <dbReference type="ARBA" id="ARBA00075845"/>
    </source>
</evidence>
<feature type="domain" description="Peptidase metallopeptidase" evidence="36">
    <location>
        <begin position="172"/>
        <end position="342"/>
    </location>
</feature>
<evidence type="ECO:0000256" key="11">
    <source>
        <dbReference type="ARBA" id="ARBA00022685"/>
    </source>
</evidence>
<feature type="compositionally biased region" description="Polar residues" evidence="33">
    <location>
        <begin position="560"/>
        <end position="572"/>
    </location>
</feature>
<evidence type="ECO:0000256" key="19">
    <source>
        <dbReference type="ARBA" id="ARBA00022989"/>
    </source>
</evidence>
<dbReference type="InterPro" id="IPR024079">
    <property type="entry name" value="MetalloPept_cat_dom_sf"/>
</dbReference>
<evidence type="ECO:0000256" key="28">
    <source>
        <dbReference type="PIRSR" id="PIRSR621190-1"/>
    </source>
</evidence>
<feature type="binding site" evidence="29">
    <location>
        <position position="700"/>
    </location>
    <ligand>
        <name>Ca(2+)</name>
        <dbReference type="ChEBI" id="CHEBI:29108"/>
        <label>5</label>
    </ligand>
</feature>
<evidence type="ECO:0000256" key="20">
    <source>
        <dbReference type="ARBA" id="ARBA00023049"/>
    </source>
</evidence>
<feature type="binding site" evidence="29">
    <location>
        <position position="258"/>
    </location>
    <ligand>
        <name>Zn(2+)</name>
        <dbReference type="ChEBI" id="CHEBI:29105"/>
        <label>1</label>
    </ligand>
</feature>
<sequence>MSPAPRPSRSLLLPLLTLGTALASLGWAQGSNFSPEFGCAQVPADLHGRICTKWGVGGRPIATRLPGPPSVWASGPGVEDRDGQNFRAHKALLAWLQQYGYLPPGDLRTHTQRSPQSLSAAIAAMQKFYGLQVTGKADSDTLKAMRRPRCGVPDKFGTEIKANVRRKRYAIQGLKWQHNEITFCIQNYTPKVGEYATFEAIRKAFRVWESATPLRFREVPYAYIREGHEKQADIMILFAEGFHGDSTPFDGEGGFLAHAYFPGPSIGGDTHFDSAEPWTVQNEDLNGNDVFLVAVHELGHALGLEHSNDPSAIMAPFYQWMDTENFVLPDDDRRGIQQLYGKLSIRLPAPLPLLLSLFSLWSAFSPRHTVKAAWLQQYGYLPPGDLRTHTQRSPQSLSAAIAAMQKFYGLQVTGKADSDTLKAMRRPRCGVPDKFGTEIKANVRRKRYAIQGLKWQHNEITFCIQNYTPKVGEYATFEAIRKAFRVWESATPLRFREVPYAYIREGHEKQADIMILFAEGFHGDSTPFDGEGGFLAHAYFPGPSIGGDTHFDSAEPWTVQNEDLNGSKSGSPTKMPPQPRTTSRPSVPDKPRNPSYGPNICDGNFDTVAMLRGEMFVFKERWFWRVRNNQVMDGYPMPIGQFWRGLPASINTAYERKDGKFVFFKGDKHWVFDEASLEPGYPKHIKELGRGLPTDKIDAALFWMPNGKTYFFRGNKYYRFSEEFRAVDSEYPKNIKVWEGIPESPRGSFMGSDEVFTYFYKGNKYWKFNNQKLKVEPGYPKSALRDWMGCPSGGRPDEGTEDKTEVIIIEVDEEGSGAVSAAAVVLPVLLLLLVLAVGLAVFFFRRHGTPKRLLYCQRSLLDKV</sequence>
<feature type="transmembrane region" description="Helical" evidence="34">
    <location>
        <begin position="821"/>
        <end position="844"/>
    </location>
</feature>
<evidence type="ECO:0000256" key="16">
    <source>
        <dbReference type="ARBA" id="ARBA00022801"/>
    </source>
</evidence>
<name>A0A8J6GF83_MICOH</name>
<evidence type="ECO:0000256" key="2">
    <source>
        <dbReference type="ARBA" id="ARBA00004223"/>
    </source>
</evidence>
<feature type="chain" id="PRO_5035220847" description="Matrix metalloproteinase-14" evidence="35">
    <location>
        <begin position="24"/>
        <end position="864"/>
    </location>
</feature>
<feature type="binding site" description="in inhibited form" evidence="29">
    <location>
        <position position="150"/>
    </location>
    <ligand>
        <name>Zn(2+)</name>
        <dbReference type="ChEBI" id="CHEBI:29105"/>
        <label>2</label>
        <note>catalytic</note>
    </ligand>
</feature>
<organism evidence="37 38">
    <name type="scientific">Microtus ochrogaster</name>
    <name type="common">Prairie vole</name>
    <dbReference type="NCBI Taxonomy" id="79684"/>
    <lineage>
        <taxon>Eukaryota</taxon>
        <taxon>Metazoa</taxon>
        <taxon>Chordata</taxon>
        <taxon>Craniata</taxon>
        <taxon>Vertebrata</taxon>
        <taxon>Euteleostomi</taxon>
        <taxon>Mammalia</taxon>
        <taxon>Eutheria</taxon>
        <taxon>Euarchontoglires</taxon>
        <taxon>Glires</taxon>
        <taxon>Rodentia</taxon>
        <taxon>Myomorpha</taxon>
        <taxon>Muroidea</taxon>
        <taxon>Cricetidae</taxon>
        <taxon>Arvicolinae</taxon>
        <taxon>Microtus</taxon>
    </lineage>
</organism>
<feature type="short sequence motif" description="Cysteine switch" evidence="31">
    <location>
        <begin position="148"/>
        <end position="164"/>
    </location>
</feature>
<evidence type="ECO:0000256" key="29">
    <source>
        <dbReference type="PIRSR" id="PIRSR621190-2"/>
    </source>
</evidence>
<evidence type="ECO:0000256" key="12">
    <source>
        <dbReference type="ARBA" id="ARBA00022692"/>
    </source>
</evidence>
<evidence type="ECO:0000256" key="5">
    <source>
        <dbReference type="ARBA" id="ARBA00010370"/>
    </source>
</evidence>
<dbReference type="GO" id="GO:0030198">
    <property type="term" value="P:extracellular matrix organization"/>
    <property type="evidence" value="ECO:0007669"/>
    <property type="project" value="TreeGrafter"/>
</dbReference>
<comment type="cofactor">
    <cofactor evidence="29">
        <name>Ca(2+)</name>
        <dbReference type="ChEBI" id="CHEBI:29108"/>
    </cofactor>
    <text evidence="29">Can bind about 5 Ca(2+) ions per subunit.</text>
</comment>
<evidence type="ECO:0000256" key="10">
    <source>
        <dbReference type="ARBA" id="ARBA00022670"/>
    </source>
</evidence>
<feature type="binding site" evidence="29">
    <location>
        <position position="296"/>
    </location>
    <ligand>
        <name>Zn(2+)</name>
        <dbReference type="ChEBI" id="CHEBI:29105"/>
        <label>2</label>
        <note>catalytic</note>
    </ligand>
</feature>
<evidence type="ECO:0000259" key="36">
    <source>
        <dbReference type="SMART" id="SM00235"/>
    </source>
</evidence>
<feature type="binding site" evidence="29">
    <location>
        <position position="267"/>
    </location>
    <ligand>
        <name>Ca(2+)</name>
        <dbReference type="ChEBI" id="CHEBI:29108"/>
        <label>2</label>
    </ligand>
</feature>
<dbReference type="Pfam" id="PF01471">
    <property type="entry name" value="PG_binding_1"/>
    <property type="match status" value="2"/>
</dbReference>
<comment type="subcellular location">
    <subcellularLocation>
        <location evidence="4">Cytoplasm</location>
    </subcellularLocation>
    <subcellularLocation>
        <location evidence="2">Melanosome</location>
    </subcellularLocation>
    <subcellularLocation>
        <location evidence="3">Membrane</location>
        <topology evidence="3">Single-pass type I membrane protein</topology>
    </subcellularLocation>
</comment>
<dbReference type="InterPro" id="IPR021805">
    <property type="entry name" value="Pept_M10A_metallopeptidase_C"/>
</dbReference>
<feature type="binding site" evidence="29">
    <location>
        <position position="251"/>
    </location>
    <ligand>
        <name>Ca(2+)</name>
        <dbReference type="ChEBI" id="CHEBI:29108"/>
        <label>3</label>
    </ligand>
</feature>
<dbReference type="GO" id="GO:0004222">
    <property type="term" value="F:metalloendopeptidase activity"/>
    <property type="evidence" value="ECO:0007669"/>
    <property type="project" value="InterPro"/>
</dbReference>
<evidence type="ECO:0000256" key="30">
    <source>
        <dbReference type="PIRSR" id="PIRSR621190-4"/>
    </source>
</evidence>
<evidence type="ECO:0000256" key="15">
    <source>
        <dbReference type="ARBA" id="ARBA00022737"/>
    </source>
</evidence>
<feature type="binding site" evidence="29">
    <location>
        <position position="250"/>
    </location>
    <ligand>
        <name>Ca(2+)</name>
        <dbReference type="ChEBI" id="CHEBI:29108"/>
        <label>3</label>
    </ligand>
</feature>
<evidence type="ECO:0000256" key="7">
    <source>
        <dbReference type="ARBA" id="ARBA00020199"/>
    </source>
</evidence>
<dbReference type="GO" id="GO:0008270">
    <property type="term" value="F:zinc ion binding"/>
    <property type="evidence" value="ECO:0007669"/>
    <property type="project" value="InterPro"/>
</dbReference>
<feature type="binding site" evidence="29">
    <location>
        <position position="300"/>
    </location>
    <ligand>
        <name>Zn(2+)</name>
        <dbReference type="ChEBI" id="CHEBI:29105"/>
        <label>2</label>
        <note>catalytic</note>
    </ligand>
</feature>
<dbReference type="SUPFAM" id="SSF47090">
    <property type="entry name" value="PGBD-like"/>
    <property type="match status" value="2"/>
</dbReference>
<keyword evidence="10" id="KW-0645">Protease</keyword>
<evidence type="ECO:0000313" key="37">
    <source>
        <dbReference type="EMBL" id="KAH0509653.1"/>
    </source>
</evidence>
<dbReference type="PANTHER" id="PTHR10201:SF24">
    <property type="entry name" value="MATRIX METALLOPROTEINASE-14"/>
    <property type="match status" value="1"/>
</dbReference>
<dbReference type="InterPro" id="IPR036366">
    <property type="entry name" value="PGBDSf"/>
</dbReference>
<keyword evidence="20" id="KW-0482">Metalloprotease</keyword>
<dbReference type="InterPro" id="IPR021190">
    <property type="entry name" value="Pept_M10A"/>
</dbReference>
<accession>A0A8J6GF83</accession>
<evidence type="ECO:0000256" key="32">
    <source>
        <dbReference type="PROSITE-ProRule" id="PRU01011"/>
    </source>
</evidence>
<feature type="signal peptide" evidence="35">
    <location>
        <begin position="1"/>
        <end position="23"/>
    </location>
</feature>
<feature type="binding site" evidence="29">
    <location>
        <position position="271"/>
    </location>
    <ligand>
        <name>Zn(2+)</name>
        <dbReference type="ChEBI" id="CHEBI:29105"/>
        <label>1</label>
    </ligand>
</feature>
<dbReference type="InterPro" id="IPR006026">
    <property type="entry name" value="Peptidase_Metallo"/>
</dbReference>
<comment type="function">
    <text evidence="25">Endopeptidase that degrades various components of the extracellular matrix such as collagen. Essential for pericellular collagenolysis and modeling of skeletal and extraskeletal connective tissues during development. Activates progelatinase A/MMP2, thereby acting as a positive regulator of cell growth and migration. Involved in the formation of the fibrovascular tissues in association with pro-MMP2. May be involved in actin cytoskeleton reorganization by cleaving PTK7. Acts as a regulator of Notch signaling by mediating cleavage and inhibition of DLL1. Cleaves ADGRB1 to release vasculostatin-40 which inhibits angiogenesis. Acts as a negative regulator of the GDF15-GFRAL aversive response by mediating cleavage and inactivation of GFRAL.</text>
</comment>
<feature type="modified residue" description="Phosphotyrosine; by PKDCC" evidence="30">
    <location>
        <position position="681"/>
    </location>
</feature>
<comment type="subunit">
    <text evidence="24">Interacts (via C-terminal cytoplasmic tail) with BST2.</text>
</comment>
<feature type="binding site" evidence="29">
    <location>
        <position position="606"/>
    </location>
    <ligand>
        <name>Ca(2+)</name>
        <dbReference type="ChEBI" id="CHEBI:29108"/>
        <label>4</label>
    </ligand>
</feature>
<dbReference type="GO" id="GO:0001501">
    <property type="term" value="P:skeletal system development"/>
    <property type="evidence" value="ECO:0007669"/>
    <property type="project" value="TreeGrafter"/>
</dbReference>
<dbReference type="PROSITE" id="PS51642">
    <property type="entry name" value="HEMOPEXIN_2"/>
    <property type="match status" value="4"/>
</dbReference>
<evidence type="ECO:0000256" key="13">
    <source>
        <dbReference type="ARBA" id="ARBA00022723"/>
    </source>
</evidence>
<keyword evidence="16" id="KW-0378">Hydrolase</keyword>
<feature type="repeat" description="Hemopexin" evidence="32">
    <location>
        <begin position="743"/>
        <end position="790"/>
    </location>
</feature>
<dbReference type="EC" id="3.4.24.80" evidence="6"/>
<evidence type="ECO:0000256" key="31">
    <source>
        <dbReference type="PIRSR" id="PIRSR621190-5"/>
    </source>
</evidence>
<dbReference type="SUPFAM" id="SSF55486">
    <property type="entry name" value="Metalloproteases ('zincins'), catalytic domain"/>
    <property type="match status" value="2"/>
</dbReference>
<dbReference type="Gene3D" id="3.40.390.10">
    <property type="entry name" value="Collagenase (Catalytic Domain)"/>
    <property type="match status" value="2"/>
</dbReference>
<keyword evidence="23" id="KW-1015">Disulfide bond</keyword>
<feature type="binding site" evidence="29">
    <location>
        <position position="314"/>
    </location>
    <ligand>
        <name>Zn(2+)</name>
        <dbReference type="ChEBI" id="CHEBI:29105"/>
        <label>2</label>
        <note>catalytic</note>
    </ligand>
</feature>
<evidence type="ECO:0000256" key="25">
    <source>
        <dbReference type="ARBA" id="ARBA00045878"/>
    </source>
</evidence>
<dbReference type="FunFam" id="1.10.101.10:FF:000002">
    <property type="entry name" value="Matrix metalloproteinase-14 preproprotein"/>
    <property type="match status" value="2"/>
</dbReference>
<feature type="binding site" evidence="29">
    <location>
        <position position="243"/>
    </location>
    <ligand>
        <name>Zn(2+)</name>
        <dbReference type="ChEBI" id="CHEBI:29105"/>
        <label>1</label>
    </ligand>
</feature>
<feature type="repeat" description="Hemopexin" evidence="32">
    <location>
        <begin position="598"/>
        <end position="646"/>
    </location>
</feature>
<keyword evidence="19 34" id="KW-1133">Transmembrane helix</keyword>
<evidence type="ECO:0000256" key="8">
    <source>
        <dbReference type="ARBA" id="ARBA00022490"/>
    </source>
</evidence>
<dbReference type="GO" id="GO:0005886">
    <property type="term" value="C:plasma membrane"/>
    <property type="evidence" value="ECO:0007669"/>
    <property type="project" value="TreeGrafter"/>
</dbReference>
<dbReference type="Pfam" id="PF11857">
    <property type="entry name" value="DUF3377"/>
    <property type="match status" value="1"/>
</dbReference>
<keyword evidence="17 29" id="KW-0862">Zinc</keyword>
<gene>
    <name evidence="37" type="ORF">LTLLF_159150</name>
</gene>
<dbReference type="FunFam" id="3.40.390.10:FF:000023">
    <property type="entry name" value="Matrix metalloproteinase-14 preproprotein"/>
    <property type="match status" value="1"/>
</dbReference>
<feature type="binding site" evidence="29">
    <location>
        <position position="269"/>
    </location>
    <ligand>
        <name>Ca(2+)</name>
        <dbReference type="ChEBI" id="CHEBI:29108"/>
        <label>2</label>
    </ligand>
</feature>
<dbReference type="GO" id="GO:0001503">
    <property type="term" value="P:ossification"/>
    <property type="evidence" value="ECO:0007669"/>
    <property type="project" value="UniProtKB-ARBA"/>
</dbReference>
<protein>
    <recommendedName>
        <fullName evidence="7">Matrix metalloproteinase-14</fullName>
        <ecNumber evidence="6">3.4.24.80</ecNumber>
    </recommendedName>
    <alternativeName>
        <fullName evidence="26">Membrane-type matrix metalloproteinase 1</fullName>
    </alternativeName>
    <alternativeName>
        <fullName evidence="27">Membrane-type-1 matrix metalloproteinase</fullName>
    </alternativeName>
</protein>
<dbReference type="FunFam" id="3.40.390.10:FF:000005">
    <property type="entry name" value="Matrix metallopeptidase 16"/>
    <property type="match status" value="1"/>
</dbReference>
<dbReference type="Pfam" id="PF00413">
    <property type="entry name" value="Peptidase_M10"/>
    <property type="match status" value="2"/>
</dbReference>
<dbReference type="InterPro" id="IPR002477">
    <property type="entry name" value="Peptidoglycan-bd-like"/>
</dbReference>
<dbReference type="InterPro" id="IPR001818">
    <property type="entry name" value="Pept_M10_metallopeptidase"/>
</dbReference>
<feature type="binding site" evidence="29">
    <location>
        <position position="233"/>
    </location>
    <ligand>
        <name>Ca(2+)</name>
        <dbReference type="ChEBI" id="CHEBI:29108"/>
        <label>2</label>
    </ligand>
</feature>
<evidence type="ECO:0000256" key="27">
    <source>
        <dbReference type="ARBA" id="ARBA00077265"/>
    </source>
</evidence>
<keyword evidence="22" id="KW-0865">Zymogen</keyword>
<evidence type="ECO:0000256" key="33">
    <source>
        <dbReference type="SAM" id="MobiDB-lite"/>
    </source>
</evidence>
<feature type="domain" description="Peptidase metallopeptidase" evidence="36">
    <location>
        <begin position="451"/>
        <end position="598"/>
    </location>
</feature>
<feature type="binding site" evidence="29">
    <location>
        <position position="276"/>
    </location>
    <ligand>
        <name>Ca(2+)</name>
        <dbReference type="ChEBI" id="CHEBI:29108"/>
        <label>1</label>
    </ligand>
</feature>
<dbReference type="InterPro" id="IPR021158">
    <property type="entry name" value="Pept_M10A_Zn_BS"/>
</dbReference>
<feature type="binding site" evidence="29">
    <location>
        <position position="306"/>
    </location>
    <ligand>
        <name>Zn(2+)</name>
        <dbReference type="ChEBI" id="CHEBI:29105"/>
        <label>2</label>
        <note>catalytic</note>
    </ligand>
</feature>
<dbReference type="SUPFAM" id="SSF50923">
    <property type="entry name" value="Hemopexin-like domain"/>
    <property type="match status" value="1"/>
</dbReference>
<dbReference type="Pfam" id="PF00045">
    <property type="entry name" value="Hemopexin"/>
    <property type="match status" value="4"/>
</dbReference>
<feature type="binding site" evidence="29">
    <location>
        <position position="653"/>
    </location>
    <ligand>
        <name>Ca(2+)</name>
        <dbReference type="ChEBI" id="CHEBI:29108"/>
        <label>5</label>
    </ligand>
</feature>
<dbReference type="PROSITE" id="PS00546">
    <property type="entry name" value="CYSTEINE_SWITCH"/>
    <property type="match status" value="2"/>
</dbReference>
<dbReference type="SMART" id="SM00120">
    <property type="entry name" value="HX"/>
    <property type="match status" value="4"/>
</dbReference>
<keyword evidence="14 35" id="KW-0732">Signal</keyword>
<comment type="cofactor">
    <cofactor evidence="29">
        <name>Zn(2+)</name>
        <dbReference type="ChEBI" id="CHEBI:29105"/>
    </cofactor>
    <text evidence="29">Binds 2 Zn(2+) ions per subunit.</text>
</comment>
<dbReference type="SMART" id="SM00235">
    <property type="entry name" value="ZnMc"/>
    <property type="match status" value="2"/>
</dbReference>
<dbReference type="Gene3D" id="2.110.10.10">
    <property type="entry name" value="Hemopexin-like domain"/>
    <property type="match status" value="1"/>
</dbReference>
<evidence type="ECO:0000256" key="6">
    <source>
        <dbReference type="ARBA" id="ARBA00012342"/>
    </source>
</evidence>
<feature type="region of interest" description="Disordered" evidence="33">
    <location>
        <begin position="560"/>
        <end position="598"/>
    </location>
</feature>
<dbReference type="CDD" id="cd00094">
    <property type="entry name" value="HX"/>
    <property type="match status" value="1"/>
</dbReference>
<feature type="binding site" evidence="29">
    <location>
        <position position="245"/>
    </location>
    <ligand>
        <name>Zn(2+)</name>
        <dbReference type="ChEBI" id="CHEBI:29105"/>
        <label>1</label>
    </ligand>
</feature>
<comment type="catalytic activity">
    <reaction evidence="1">
        <text>Endopeptidase activity. Activates progelatinase A by cleavage of the propeptide at 37-Asn-|-Leu-38. Other bonds hydrolyzed include 35-Gly-|-Ile-36 in the propeptide of collagenase 3, and 341-Asn-|-Phe-342, 441-Asp-|-Leu-442 and 354-Gln-|-Thr-355 in the aggrecan interglobular domain.</text>
        <dbReference type="EC" id="3.4.24.80"/>
    </reaction>
</comment>
<evidence type="ECO:0000256" key="35">
    <source>
        <dbReference type="SAM" id="SignalP"/>
    </source>
</evidence>
<dbReference type="GO" id="GO:0031012">
    <property type="term" value="C:extracellular matrix"/>
    <property type="evidence" value="ECO:0007669"/>
    <property type="project" value="InterPro"/>
</dbReference>
<keyword evidence="13 29" id="KW-0479">Metal-binding</keyword>
<dbReference type="InterPro" id="IPR036365">
    <property type="entry name" value="PGBD-like_sf"/>
</dbReference>
<dbReference type="InterPro" id="IPR036375">
    <property type="entry name" value="Hemopexin-like_dom_sf"/>
</dbReference>
<dbReference type="FunFam" id="2.110.10.10:FF:000001">
    <property type="entry name" value="Matrix metallopeptidase 24"/>
    <property type="match status" value="1"/>
</dbReference>
<dbReference type="InterPro" id="IPR018487">
    <property type="entry name" value="Hemopexin-like_repeat"/>
</dbReference>
<dbReference type="PRINTS" id="PR00138">
    <property type="entry name" value="MATRIXIN"/>
</dbReference>
<dbReference type="GO" id="GO:0035239">
    <property type="term" value="P:tube morphogenesis"/>
    <property type="evidence" value="ECO:0007669"/>
    <property type="project" value="UniProtKB-ARBA"/>
</dbReference>
<keyword evidence="11" id="KW-0165">Cleavage on pair of basic residues</keyword>
<dbReference type="GO" id="GO:0048870">
    <property type="term" value="P:cell motility"/>
    <property type="evidence" value="ECO:0007669"/>
    <property type="project" value="UniProtKB-ARBA"/>
</dbReference>
<evidence type="ECO:0000256" key="18">
    <source>
        <dbReference type="ARBA" id="ARBA00022837"/>
    </source>
</evidence>
<dbReference type="InterPro" id="IPR000585">
    <property type="entry name" value="Hemopexin-like_dom"/>
</dbReference>
<dbReference type="EMBL" id="JAATJU010022799">
    <property type="protein sequence ID" value="KAH0509653.1"/>
    <property type="molecule type" value="Genomic_DNA"/>
</dbReference>
<keyword evidence="21 34" id="KW-0472">Membrane</keyword>
<evidence type="ECO:0000256" key="17">
    <source>
        <dbReference type="ARBA" id="ARBA00022833"/>
    </source>
</evidence>
<dbReference type="Gene3D" id="1.10.101.10">
    <property type="entry name" value="PGBD-like superfamily/PGBD"/>
    <property type="match status" value="1"/>
</dbReference>
<evidence type="ECO:0000256" key="1">
    <source>
        <dbReference type="ARBA" id="ARBA00001718"/>
    </source>
</evidence>
<feature type="binding site" evidence="29">
    <location>
        <position position="273"/>
    </location>
    <ligand>
        <name>Ca(2+)</name>
        <dbReference type="ChEBI" id="CHEBI:29108"/>
        <label>3</label>
    </ligand>
</feature>
<comment type="caution">
    <text evidence="37">The sequence shown here is derived from an EMBL/GenBank/DDBJ whole genome shotgun (WGS) entry which is preliminary data.</text>
</comment>
<evidence type="ECO:0000256" key="4">
    <source>
        <dbReference type="ARBA" id="ARBA00004496"/>
    </source>
</evidence>
<evidence type="ECO:0000256" key="24">
    <source>
        <dbReference type="ARBA" id="ARBA00044761"/>
    </source>
</evidence>
<keyword evidence="12 34" id="KW-0812">Transmembrane</keyword>
<feature type="binding site" evidence="29">
    <location>
        <position position="276"/>
    </location>
    <ligand>
        <name>Ca(2+)</name>
        <dbReference type="ChEBI" id="CHEBI:29108"/>
        <label>3</label>
    </ligand>
</feature>
<dbReference type="PANTHER" id="PTHR10201">
    <property type="entry name" value="MATRIX METALLOPROTEINASE"/>
    <property type="match status" value="1"/>
</dbReference>
<feature type="repeat" description="Hemopexin" evidence="32">
    <location>
        <begin position="694"/>
        <end position="742"/>
    </location>
</feature>
<evidence type="ECO:0000256" key="34">
    <source>
        <dbReference type="SAM" id="Phobius"/>
    </source>
</evidence>